<comment type="caution">
    <text evidence="1">The sequence shown here is derived from an EMBL/GenBank/DDBJ whole genome shotgun (WGS) entry which is preliminary data.</text>
</comment>
<dbReference type="Proteomes" id="UP001431775">
    <property type="component" value="Unassembled WGS sequence"/>
</dbReference>
<keyword evidence="2" id="KW-1185">Reference proteome</keyword>
<evidence type="ECO:0000313" key="2">
    <source>
        <dbReference type="Proteomes" id="UP001431775"/>
    </source>
</evidence>
<reference evidence="1" key="1">
    <citation type="submission" date="2023-05" db="EMBL/GenBank/DDBJ databases">
        <title>Whole genome sequence of Commensalibacter sp.</title>
        <authorList>
            <person name="Charoenyingcharoen P."/>
            <person name="Yukphan P."/>
        </authorList>
    </citation>
    <scope>NUCLEOTIDE SEQUENCE</scope>
    <source>
        <strain evidence="1">TBRC 10068</strain>
    </source>
</reference>
<protein>
    <submittedName>
        <fullName evidence="1">Uncharacterized protein</fullName>
    </submittedName>
</protein>
<gene>
    <name evidence="1" type="ORF">QJV33_02715</name>
</gene>
<accession>A0ABT6Q5N8</accession>
<sequence length="67" mass="7620">MSNNDPKTPVVEKNGNYYLQVSKKPEIYNVYRPDNSGTVHFAGNKSVEVMRGNKNNDVVKILRDAHK</sequence>
<evidence type="ECO:0000313" key="1">
    <source>
        <dbReference type="EMBL" id="MDI2112208.1"/>
    </source>
</evidence>
<name>A0ABT6Q5N8_9PROT</name>
<dbReference type="EMBL" id="JASBAN010000001">
    <property type="protein sequence ID" value="MDI2112208.1"/>
    <property type="molecule type" value="Genomic_DNA"/>
</dbReference>
<proteinExistence type="predicted"/>
<organism evidence="1 2">
    <name type="scientific">Commensalibacter nepenthis</name>
    <dbReference type="NCBI Taxonomy" id="3043872"/>
    <lineage>
        <taxon>Bacteria</taxon>
        <taxon>Pseudomonadati</taxon>
        <taxon>Pseudomonadota</taxon>
        <taxon>Alphaproteobacteria</taxon>
        <taxon>Acetobacterales</taxon>
        <taxon>Acetobacteraceae</taxon>
    </lineage>
</organism>
<dbReference type="RefSeq" id="WP_281461874.1">
    <property type="nucleotide sequence ID" value="NZ_JASBAN010000001.1"/>
</dbReference>